<evidence type="ECO:0000313" key="5">
    <source>
        <dbReference type="EMBL" id="CAF3589706.1"/>
    </source>
</evidence>
<protein>
    <submittedName>
        <fullName evidence="2">Uncharacterized protein</fullName>
    </submittedName>
</protein>
<dbReference type="EMBL" id="CAJNOG010002832">
    <property type="protein sequence ID" value="CAF1518799.1"/>
    <property type="molecule type" value="Genomic_DNA"/>
</dbReference>
<evidence type="ECO:0000313" key="8">
    <source>
        <dbReference type="Proteomes" id="UP000663891"/>
    </source>
</evidence>
<dbReference type="EMBL" id="CAJNON010000170">
    <property type="protein sequence ID" value="CAF1063014.1"/>
    <property type="molecule type" value="Genomic_DNA"/>
</dbReference>
<keyword evidence="1" id="KW-0472">Membrane</keyword>
<evidence type="ECO:0000313" key="7">
    <source>
        <dbReference type="EMBL" id="CAF3838545.1"/>
    </source>
</evidence>
<accession>A0A814LBW6</accession>
<evidence type="ECO:0000313" key="3">
    <source>
        <dbReference type="EMBL" id="CAF1443404.1"/>
    </source>
</evidence>
<evidence type="ECO:0000313" key="2">
    <source>
        <dbReference type="EMBL" id="CAF1063014.1"/>
    </source>
</evidence>
<dbReference type="EMBL" id="CAJOBB010000685">
    <property type="protein sequence ID" value="CAF3730540.1"/>
    <property type="molecule type" value="Genomic_DNA"/>
</dbReference>
<feature type="transmembrane region" description="Helical" evidence="1">
    <location>
        <begin position="16"/>
        <end position="40"/>
    </location>
</feature>
<reference evidence="2" key="1">
    <citation type="submission" date="2021-02" db="EMBL/GenBank/DDBJ databases">
        <authorList>
            <person name="Nowell W R."/>
        </authorList>
    </citation>
    <scope>NUCLEOTIDE SEQUENCE</scope>
</reference>
<dbReference type="Proteomes" id="UP000663860">
    <property type="component" value="Unassembled WGS sequence"/>
</dbReference>
<dbReference type="AlphaFoldDB" id="A0A814LBW6"/>
<comment type="caution">
    <text evidence="2">The sequence shown here is derived from an EMBL/GenBank/DDBJ whole genome shotgun (WGS) entry which is preliminary data.</text>
</comment>
<evidence type="ECO:0000313" key="4">
    <source>
        <dbReference type="EMBL" id="CAF1518799.1"/>
    </source>
</evidence>
<dbReference type="Proteomes" id="UP000663868">
    <property type="component" value="Unassembled WGS sequence"/>
</dbReference>
<proteinExistence type="predicted"/>
<organism evidence="2 8">
    <name type="scientific">Adineta steineri</name>
    <dbReference type="NCBI Taxonomy" id="433720"/>
    <lineage>
        <taxon>Eukaryota</taxon>
        <taxon>Metazoa</taxon>
        <taxon>Spiralia</taxon>
        <taxon>Gnathifera</taxon>
        <taxon>Rotifera</taxon>
        <taxon>Eurotatoria</taxon>
        <taxon>Bdelloidea</taxon>
        <taxon>Adinetida</taxon>
        <taxon>Adinetidae</taxon>
        <taxon>Adineta</taxon>
    </lineage>
</organism>
<sequence>MNIVNNKTISNRKRSIICILVTLTTGVLLILGIAIPFFIFTRKKTDSSTTMLPSGATTAMLPSVTTTTTTTSIPSTTKIESINTTSIREITGGLSNTTRSSSPGECTIS</sequence>
<dbReference type="Proteomes" id="UP000663845">
    <property type="component" value="Unassembled WGS sequence"/>
</dbReference>
<keyword evidence="1" id="KW-1133">Transmembrane helix</keyword>
<dbReference type="Proteomes" id="UP000663891">
    <property type="component" value="Unassembled WGS sequence"/>
</dbReference>
<keyword evidence="1" id="KW-0812">Transmembrane</keyword>
<dbReference type="EMBL" id="CAJOAZ010000245">
    <property type="protein sequence ID" value="CAF3589706.1"/>
    <property type="molecule type" value="Genomic_DNA"/>
</dbReference>
<dbReference type="EMBL" id="CAJOAY010001403">
    <property type="protein sequence ID" value="CAF3838545.1"/>
    <property type="molecule type" value="Genomic_DNA"/>
</dbReference>
<dbReference type="EMBL" id="CAJNOE010001687">
    <property type="protein sequence ID" value="CAF1443404.1"/>
    <property type="molecule type" value="Genomic_DNA"/>
</dbReference>
<evidence type="ECO:0000313" key="6">
    <source>
        <dbReference type="EMBL" id="CAF3730540.1"/>
    </source>
</evidence>
<dbReference type="Proteomes" id="UP000663881">
    <property type="component" value="Unassembled WGS sequence"/>
</dbReference>
<name>A0A814LBW6_9BILA</name>
<evidence type="ECO:0000256" key="1">
    <source>
        <dbReference type="SAM" id="Phobius"/>
    </source>
</evidence>
<gene>
    <name evidence="3" type="ORF">IZO911_LOCUS41934</name>
    <name evidence="4" type="ORF">JYZ213_LOCUS44449</name>
    <name evidence="6" type="ORF">KXQ929_LOCUS13023</name>
    <name evidence="7" type="ORF">OKA104_LOCUS20750</name>
    <name evidence="5" type="ORF">OXD698_LOCUS5845</name>
    <name evidence="2" type="ORF">VCS650_LOCUS18052</name>
</gene>
<dbReference type="Proteomes" id="UP000663844">
    <property type="component" value="Unassembled WGS sequence"/>
</dbReference>